<feature type="domain" description="Peptidase M20 dimerisation" evidence="4">
    <location>
        <begin position="203"/>
        <end position="356"/>
    </location>
</feature>
<keyword evidence="6" id="KW-1185">Reference proteome</keyword>
<organism evidence="5 6">
    <name type="scientific">Herbaspirillum frisingense</name>
    <dbReference type="NCBI Taxonomy" id="92645"/>
    <lineage>
        <taxon>Bacteria</taxon>
        <taxon>Pseudomonadati</taxon>
        <taxon>Pseudomonadota</taxon>
        <taxon>Betaproteobacteria</taxon>
        <taxon>Burkholderiales</taxon>
        <taxon>Oxalobacteraceae</taxon>
        <taxon>Herbaspirillum</taxon>
    </lineage>
</organism>
<protein>
    <submittedName>
        <fullName evidence="5">Acetylornithine deacetylase/succinyl-diaminopimelate desuccinylase-like protein</fullName>
    </submittedName>
</protein>
<dbReference type="Pfam" id="PF07687">
    <property type="entry name" value="M20_dimer"/>
    <property type="match status" value="1"/>
</dbReference>
<dbReference type="SUPFAM" id="SSF53187">
    <property type="entry name" value="Zn-dependent exopeptidases"/>
    <property type="match status" value="1"/>
</dbReference>
<accession>A0ABU1PEK6</accession>
<dbReference type="Pfam" id="PF01546">
    <property type="entry name" value="Peptidase_M20"/>
    <property type="match status" value="1"/>
</dbReference>
<evidence type="ECO:0000313" key="5">
    <source>
        <dbReference type="EMBL" id="MDR6584367.1"/>
    </source>
</evidence>
<evidence type="ECO:0000313" key="6">
    <source>
        <dbReference type="Proteomes" id="UP001260715"/>
    </source>
</evidence>
<keyword evidence="2" id="KW-0479">Metal-binding</keyword>
<gene>
    <name evidence="5" type="ORF">J2W50_002577</name>
</gene>
<dbReference type="PANTHER" id="PTHR43270">
    <property type="entry name" value="BETA-ALA-HIS DIPEPTIDASE"/>
    <property type="match status" value="1"/>
</dbReference>
<dbReference type="PANTHER" id="PTHR43270:SF12">
    <property type="entry name" value="SUCCINYL-DIAMINOPIMELATE DESUCCINYLASE"/>
    <property type="match status" value="1"/>
</dbReference>
<name>A0ABU1PEK6_9BURK</name>
<reference evidence="5 6" key="1">
    <citation type="submission" date="2023-07" db="EMBL/GenBank/DDBJ databases">
        <title>Sorghum-associated microbial communities from plants grown in Nebraska, USA.</title>
        <authorList>
            <person name="Schachtman D."/>
        </authorList>
    </citation>
    <scope>NUCLEOTIDE SEQUENCE [LARGE SCALE GENOMIC DNA]</scope>
    <source>
        <strain evidence="5 6">596</strain>
    </source>
</reference>
<proteinExistence type="predicted"/>
<dbReference type="RefSeq" id="WP_102662754.1">
    <property type="nucleotide sequence ID" value="NZ_JAVDSJ010000003.1"/>
</dbReference>
<dbReference type="InterPro" id="IPR002933">
    <property type="entry name" value="Peptidase_M20"/>
</dbReference>
<dbReference type="Gene3D" id="3.40.630.10">
    <property type="entry name" value="Zn peptidases"/>
    <property type="match status" value="1"/>
</dbReference>
<keyword evidence="3" id="KW-0378">Hydrolase</keyword>
<dbReference type="Gene3D" id="3.30.70.360">
    <property type="match status" value="1"/>
</dbReference>
<evidence type="ECO:0000256" key="1">
    <source>
        <dbReference type="ARBA" id="ARBA00022670"/>
    </source>
</evidence>
<keyword evidence="1" id="KW-0645">Protease</keyword>
<comment type="caution">
    <text evidence="5">The sequence shown here is derived from an EMBL/GenBank/DDBJ whole genome shotgun (WGS) entry which is preliminary data.</text>
</comment>
<evidence type="ECO:0000256" key="2">
    <source>
        <dbReference type="ARBA" id="ARBA00022723"/>
    </source>
</evidence>
<dbReference type="EMBL" id="JAVDSJ010000003">
    <property type="protein sequence ID" value="MDR6584367.1"/>
    <property type="molecule type" value="Genomic_DNA"/>
</dbReference>
<dbReference type="InterPro" id="IPR011650">
    <property type="entry name" value="Peptidase_M20_dimer"/>
</dbReference>
<dbReference type="Proteomes" id="UP001260715">
    <property type="component" value="Unassembled WGS sequence"/>
</dbReference>
<sequence length="479" mass="51405">MSRSTALHLAAEYFDSGLFQNDLQRRIALPTESQNAARAPELVQYLQDEIAPALAALGFESRQVDNPIAGAPPLLLARRMESADAVTVLMYGHGDVVNGQEGRWQQDRSPWQLEPHGDRWYGRGAADNKGQHSINLGALAAAIAAADGKLGCNVKMIFEMGEEVGSPGLYEACREYADYLEADLFLASDGPRLAASSPTLFLGSRGALQFKLSLDIGNGAHHAGNWGGVLRNPATVLANAAASLVDARGVILVPGLRPRQVSQRVRALVRDFAVGSDAGDPKLDANWGEPGLSAGERLFAWNTLELIAFEAGNAQRPVGAIPARAQAVFQLRFVVGTVWEDVQTSLRKHLDEQGYHDVQIEIQAAAPATRLDPDDPWVALATSSMQETVGKPVTILPNLGGTIPNHCFSEALDLPTLWMPHSYPSCSQHAPDEHLLASVAREGLQLMAGLLWDIGQQGRQVADARRAGQAAHHPAPLPA</sequence>
<evidence type="ECO:0000256" key="3">
    <source>
        <dbReference type="ARBA" id="ARBA00022801"/>
    </source>
</evidence>
<dbReference type="NCBIfam" id="NF005478">
    <property type="entry name" value="PRK07079.1"/>
    <property type="match status" value="1"/>
</dbReference>
<evidence type="ECO:0000259" key="4">
    <source>
        <dbReference type="Pfam" id="PF07687"/>
    </source>
</evidence>
<dbReference type="InterPro" id="IPR051458">
    <property type="entry name" value="Cyt/Met_Dipeptidase"/>
</dbReference>